<keyword evidence="12" id="KW-1185">Reference proteome</keyword>
<keyword evidence="9" id="KW-1035">Host cytoplasm</keyword>
<dbReference type="GO" id="GO:0003723">
    <property type="term" value="F:RNA binding"/>
    <property type="evidence" value="ECO:0007669"/>
    <property type="project" value="UniProtKB-UniRule"/>
</dbReference>
<dbReference type="GO" id="GO:0030430">
    <property type="term" value="C:host cell cytoplasm"/>
    <property type="evidence" value="ECO:0007669"/>
    <property type="project" value="UniProtKB-SubCell"/>
</dbReference>
<evidence type="ECO:0000256" key="5">
    <source>
        <dbReference type="ARBA" id="ARBA00022884"/>
    </source>
</evidence>
<dbReference type="Proteomes" id="UP001255976">
    <property type="component" value="Segment"/>
</dbReference>
<dbReference type="Pfam" id="PF03216">
    <property type="entry name" value="Rhabdo_ncap_2"/>
    <property type="match status" value="1"/>
</dbReference>
<reference evidence="11" key="1">
    <citation type="journal article" date="2022" name="bioRxiv">
        <title>In-depth study of tomato and weed viromes reveals undiscovered plant virus diversity in an agroecosystem.</title>
        <authorList>
            <person name="Rivarez M.P.S."/>
            <person name="Pecman A."/>
            <person name="Bacnik K."/>
            <person name="Maksimovic Carvalho Ferreira O."/>
            <person name="Vucurovic A."/>
            <person name="Seljak G."/>
            <person name="Mehle N."/>
            <person name="Gutierrez-Aguirre I."/>
            <person name="Ravnikar M."/>
            <person name="Kutnjak D."/>
        </authorList>
    </citation>
    <scope>NUCLEOTIDE SEQUENCE</scope>
    <source>
        <strain evidence="11">SKO20SW</strain>
    </source>
</reference>
<dbReference type="EMBL" id="OL472117">
    <property type="protein sequence ID" value="UTQ50560.1"/>
    <property type="molecule type" value="Viral_cRNA"/>
</dbReference>
<feature type="compositionally biased region" description="Basic and acidic residues" evidence="10">
    <location>
        <begin position="445"/>
        <end position="456"/>
    </location>
</feature>
<evidence type="ECO:0000256" key="2">
    <source>
        <dbReference type="ARBA" id="ARBA00022497"/>
    </source>
</evidence>
<evidence type="ECO:0000313" key="11">
    <source>
        <dbReference type="EMBL" id="UTQ50560.1"/>
    </source>
</evidence>
<protein>
    <recommendedName>
        <fullName evidence="1 9">Nucleoprotein</fullName>
        <shortName evidence="9">NP</shortName>
        <shortName evidence="9">Protein N</shortName>
    </recommendedName>
    <alternativeName>
        <fullName evidence="8 9">Nucleocapsid protein</fullName>
    </alternativeName>
</protein>
<keyword evidence="7 9" id="KW-0687">Ribonucleoprotein</keyword>
<sequence>MTEVTFSELTRVRDIFSSIPQGRKPEKSSGQCAYRTYKFEEASKVPIYPVNNISDTDICTFYKKIMKPDVKEINEEDFMTMVNISLLVKDPIDRTKYLMKFPADAEVDPDRANRKPSKTSRIQFTVPKTAARVLEVVPDEVLQQPMVIESHETTSEQADAICFVFAWTMRFSIKSVSNSLALQLKTMRESYLKFFNRSSEILDGYNPNPEWFKGIQIAFGSFPIVKNTLAIVVAVSDTGLKGSPKQFNLARYLFFQNLEFMGMHSYVSVVKITNKVAAPPGLVLTWLRMQGMEDAVEEIGKIMMNLDNGMIDDGDKRERLWKYARMIDEGYFNRMQTAYSPELVAVLAFIEIFLGISTKGGYNSPLNIFAIKNNESLLKKGEEKAKVFMECLGSLTALDKDASMIDRIYAKRQGGIIIKEGTTKDQHGSTEKQPIIVENIQKKRKADEEPPSKSGKEGATPPVPSITVKIPPRFNMKPVTTEPDTMEADN</sequence>
<dbReference type="GO" id="GO:0019029">
    <property type="term" value="C:helical viral capsid"/>
    <property type="evidence" value="ECO:0007669"/>
    <property type="project" value="UniProtKB-UniRule"/>
</dbReference>
<proteinExistence type="inferred from homology"/>
<dbReference type="InterPro" id="IPR004902">
    <property type="entry name" value="Rhabdo_ncap_2"/>
</dbReference>
<keyword evidence="5 9" id="KW-0694">RNA-binding</keyword>
<accession>A0AAE9SG65</accession>
<keyword evidence="4 9" id="KW-0946">Virion</keyword>
<evidence type="ECO:0000313" key="12">
    <source>
        <dbReference type="Proteomes" id="UP001255976"/>
    </source>
</evidence>
<comment type="subcellular location">
    <subcellularLocation>
        <location evidence="9">Virion</location>
    </subcellularLocation>
    <subcellularLocation>
        <location evidence="9">Host cytoplasm</location>
    </subcellularLocation>
</comment>
<evidence type="ECO:0000256" key="4">
    <source>
        <dbReference type="ARBA" id="ARBA00022844"/>
    </source>
</evidence>
<keyword evidence="6 9" id="KW-0543">Viral nucleoprotein</keyword>
<comment type="function">
    <text evidence="9">Encapsidates the genome, protecting it from nucleases. The encapsidated genomic RNA is termed the nucleocapsid (NC) and serves as template for viral transcription and replication.</text>
</comment>
<evidence type="ECO:0000256" key="7">
    <source>
        <dbReference type="ARBA" id="ARBA00023274"/>
    </source>
</evidence>
<evidence type="ECO:0000256" key="1">
    <source>
        <dbReference type="ARBA" id="ARBA00014389"/>
    </source>
</evidence>
<gene>
    <name evidence="11" type="primary">N</name>
</gene>
<keyword evidence="3 9" id="KW-0167">Capsid protein</keyword>
<feature type="compositionally biased region" description="Basic and acidic residues" evidence="10">
    <location>
        <begin position="421"/>
        <end position="430"/>
    </location>
</feature>
<organism evidence="11 12">
    <name type="scientific">Picris betanucleorhabdovirus 1</name>
    <dbReference type="NCBI Taxonomy" id="2950849"/>
    <lineage>
        <taxon>Viruses</taxon>
        <taxon>Riboviria</taxon>
        <taxon>Orthornavirae</taxon>
        <taxon>Negarnaviricota</taxon>
        <taxon>Haploviricotina</taxon>
        <taxon>Monjiviricetes</taxon>
        <taxon>Mononegavirales</taxon>
        <taxon>Rhabdoviridae</taxon>
        <taxon>Betarhabdovirinae</taxon>
        <taxon>Betanucleorhabdovirus</taxon>
    </lineage>
</organism>
<comment type="similarity">
    <text evidence="9">Belongs to the nucleorhabdovirus nucleocapsid protein family.</text>
</comment>
<evidence type="ECO:0000256" key="3">
    <source>
        <dbReference type="ARBA" id="ARBA00022561"/>
    </source>
</evidence>
<dbReference type="GO" id="GO:0019013">
    <property type="term" value="C:viral nucleocapsid"/>
    <property type="evidence" value="ECO:0007669"/>
    <property type="project" value="UniProtKB-UniRule"/>
</dbReference>
<dbReference type="GO" id="GO:1990904">
    <property type="term" value="C:ribonucleoprotein complex"/>
    <property type="evidence" value="ECO:0007669"/>
    <property type="project" value="UniProtKB-UniRule"/>
</dbReference>
<evidence type="ECO:0000256" key="8">
    <source>
        <dbReference type="ARBA" id="ARBA00033344"/>
    </source>
</evidence>
<evidence type="ECO:0000256" key="10">
    <source>
        <dbReference type="SAM" id="MobiDB-lite"/>
    </source>
</evidence>
<evidence type="ECO:0000256" key="6">
    <source>
        <dbReference type="ARBA" id="ARBA00023086"/>
    </source>
</evidence>
<comment type="subunit">
    <text evidence="9">Homomultimerizes to form the nucleocapsid. Binds to viral genomic RNA.</text>
</comment>
<feature type="region of interest" description="Disordered" evidence="10">
    <location>
        <begin position="421"/>
        <end position="490"/>
    </location>
</feature>
<name>A0AAE9SG65_9RHAB</name>
<evidence type="ECO:0000256" key="9">
    <source>
        <dbReference type="RuleBase" id="RU369108"/>
    </source>
</evidence>
<keyword evidence="2 9" id="KW-1139">Helical capsid protein</keyword>